<organism evidence="15 16">
    <name type="scientific">Candidatus Thiodiazotropha taylori</name>
    <dbReference type="NCBI Taxonomy" id="2792791"/>
    <lineage>
        <taxon>Bacteria</taxon>
        <taxon>Pseudomonadati</taxon>
        <taxon>Pseudomonadota</taxon>
        <taxon>Gammaproteobacteria</taxon>
        <taxon>Chromatiales</taxon>
        <taxon>Sedimenticolaceae</taxon>
        <taxon>Candidatus Thiodiazotropha</taxon>
    </lineage>
</organism>
<evidence type="ECO:0000313" key="16">
    <source>
        <dbReference type="Proteomes" id="UP000770889"/>
    </source>
</evidence>
<gene>
    <name evidence="15" type="ORF">KME65_00370</name>
</gene>
<dbReference type="Pfam" id="PF00578">
    <property type="entry name" value="AhpC-TSA"/>
    <property type="match status" value="1"/>
</dbReference>
<dbReference type="PANTHER" id="PTHR42801:SF4">
    <property type="entry name" value="AHPC_TSA FAMILY PROTEIN"/>
    <property type="match status" value="1"/>
</dbReference>
<dbReference type="SUPFAM" id="SSF52833">
    <property type="entry name" value="Thioredoxin-like"/>
    <property type="match status" value="1"/>
</dbReference>
<dbReference type="InterPro" id="IPR036249">
    <property type="entry name" value="Thioredoxin-like_sf"/>
</dbReference>
<evidence type="ECO:0000256" key="12">
    <source>
        <dbReference type="ARBA" id="ARBA00049091"/>
    </source>
</evidence>
<evidence type="ECO:0000256" key="6">
    <source>
        <dbReference type="ARBA" id="ARBA00023002"/>
    </source>
</evidence>
<evidence type="ECO:0000256" key="11">
    <source>
        <dbReference type="ARBA" id="ARBA00042639"/>
    </source>
</evidence>
<evidence type="ECO:0000256" key="8">
    <source>
        <dbReference type="ARBA" id="ARBA00023284"/>
    </source>
</evidence>
<feature type="active site" description="Cysteine sulfenic acid (-SOH) intermediate; for peroxidase activity" evidence="13">
    <location>
        <position position="45"/>
    </location>
</feature>
<dbReference type="InterPro" id="IPR050924">
    <property type="entry name" value="Peroxiredoxin_BCP/PrxQ"/>
</dbReference>
<evidence type="ECO:0000259" key="14">
    <source>
        <dbReference type="PROSITE" id="PS51352"/>
    </source>
</evidence>
<proteinExistence type="inferred from homology"/>
<sequence>MLTPGDKAPPFELPDADMQIINSEQFTGRHNLVIYFYPKDDTTGCTIEALELSDLSDEFASLETVVLGISRDNCASHAAFRDKHGLTVQLLADTDGEVCNAFDVWREKEKNGEKRMGILRSTFIIDKAGIIREALYDVKPKGHAAKVLEAVKKID</sequence>
<dbReference type="AlphaFoldDB" id="A0A944QR53"/>
<reference evidence="15 16" key="1">
    <citation type="submission" date="2021-05" db="EMBL/GenBank/DDBJ databases">
        <title>Genetic and Functional Diversity in Clade A Lucinid endosymbionts from the Bahamas.</title>
        <authorList>
            <person name="Giani N.M."/>
            <person name="Engel A.S."/>
            <person name="Campbell B.J."/>
        </authorList>
    </citation>
    <scope>NUCLEOTIDE SEQUENCE [LARGE SCALE GENOMIC DNA]</scope>
    <source>
        <strain evidence="15">LUC16012Gg_MoonRockCtena</strain>
    </source>
</reference>
<evidence type="ECO:0000256" key="9">
    <source>
        <dbReference type="ARBA" id="ARBA00032824"/>
    </source>
</evidence>
<accession>A0A944QR53</accession>
<keyword evidence="7" id="KW-1015">Disulfide bond</keyword>
<dbReference type="FunFam" id="3.40.30.10:FF:000007">
    <property type="entry name" value="Thioredoxin-dependent thiol peroxidase"/>
    <property type="match status" value="1"/>
</dbReference>
<dbReference type="PANTHER" id="PTHR42801">
    <property type="entry name" value="THIOREDOXIN-DEPENDENT PEROXIDE REDUCTASE"/>
    <property type="match status" value="1"/>
</dbReference>
<evidence type="ECO:0000256" key="10">
    <source>
        <dbReference type="ARBA" id="ARBA00038489"/>
    </source>
</evidence>
<dbReference type="CDD" id="cd03017">
    <property type="entry name" value="PRX_BCP"/>
    <property type="match status" value="1"/>
</dbReference>
<dbReference type="GO" id="GO:0005737">
    <property type="term" value="C:cytoplasm"/>
    <property type="evidence" value="ECO:0007669"/>
    <property type="project" value="TreeGrafter"/>
</dbReference>
<protein>
    <recommendedName>
        <fullName evidence="3">thioredoxin-dependent peroxiredoxin</fullName>
        <ecNumber evidence="3">1.11.1.24</ecNumber>
    </recommendedName>
    <alternativeName>
        <fullName evidence="9">Thioredoxin peroxidase</fullName>
    </alternativeName>
    <alternativeName>
        <fullName evidence="11">Thioredoxin-dependent peroxiredoxin Bcp</fullName>
    </alternativeName>
</protein>
<comment type="catalytic activity">
    <reaction evidence="12">
        <text>a hydroperoxide + [thioredoxin]-dithiol = an alcohol + [thioredoxin]-disulfide + H2O</text>
        <dbReference type="Rhea" id="RHEA:62620"/>
        <dbReference type="Rhea" id="RHEA-COMP:10698"/>
        <dbReference type="Rhea" id="RHEA-COMP:10700"/>
        <dbReference type="ChEBI" id="CHEBI:15377"/>
        <dbReference type="ChEBI" id="CHEBI:29950"/>
        <dbReference type="ChEBI" id="CHEBI:30879"/>
        <dbReference type="ChEBI" id="CHEBI:35924"/>
        <dbReference type="ChEBI" id="CHEBI:50058"/>
        <dbReference type="EC" id="1.11.1.24"/>
    </reaction>
</comment>
<evidence type="ECO:0000256" key="7">
    <source>
        <dbReference type="ARBA" id="ARBA00023157"/>
    </source>
</evidence>
<keyword evidence="8" id="KW-0676">Redox-active center</keyword>
<evidence type="ECO:0000256" key="4">
    <source>
        <dbReference type="ARBA" id="ARBA00022559"/>
    </source>
</evidence>
<comment type="similarity">
    <text evidence="10">Belongs to the peroxiredoxin family. BCP/PrxQ subfamily.</text>
</comment>
<evidence type="ECO:0000313" key="15">
    <source>
        <dbReference type="EMBL" id="MBT2987393.1"/>
    </source>
</evidence>
<keyword evidence="4" id="KW-0575">Peroxidase</keyword>
<feature type="domain" description="Thioredoxin" evidence="14">
    <location>
        <begin position="2"/>
        <end position="155"/>
    </location>
</feature>
<dbReference type="EMBL" id="JAHHGM010000001">
    <property type="protein sequence ID" value="MBT2987393.1"/>
    <property type="molecule type" value="Genomic_DNA"/>
</dbReference>
<dbReference type="GO" id="GO:0045454">
    <property type="term" value="P:cell redox homeostasis"/>
    <property type="evidence" value="ECO:0007669"/>
    <property type="project" value="TreeGrafter"/>
</dbReference>
<dbReference type="Gene3D" id="3.40.30.10">
    <property type="entry name" value="Glutaredoxin"/>
    <property type="match status" value="1"/>
</dbReference>
<evidence type="ECO:0000256" key="1">
    <source>
        <dbReference type="ARBA" id="ARBA00003330"/>
    </source>
</evidence>
<evidence type="ECO:0000256" key="5">
    <source>
        <dbReference type="ARBA" id="ARBA00022862"/>
    </source>
</evidence>
<comment type="caution">
    <text evidence="15">The sequence shown here is derived from an EMBL/GenBank/DDBJ whole genome shotgun (WGS) entry which is preliminary data.</text>
</comment>
<dbReference type="InterPro" id="IPR013766">
    <property type="entry name" value="Thioredoxin_domain"/>
</dbReference>
<comment type="function">
    <text evidence="1">Thiol-specific peroxidase that catalyzes the reduction of hydrogen peroxide and organic hydroperoxides to water and alcohols, respectively. Plays a role in cell protection against oxidative stress by detoxifying peroxides and as sensor of hydrogen peroxide-mediated signaling events.</text>
</comment>
<dbReference type="GO" id="GO:0034599">
    <property type="term" value="P:cellular response to oxidative stress"/>
    <property type="evidence" value="ECO:0007669"/>
    <property type="project" value="TreeGrafter"/>
</dbReference>
<keyword evidence="5" id="KW-0049">Antioxidant</keyword>
<dbReference type="EC" id="1.11.1.24" evidence="3"/>
<evidence type="ECO:0000256" key="2">
    <source>
        <dbReference type="ARBA" id="ARBA00011245"/>
    </source>
</evidence>
<dbReference type="GO" id="GO:0008379">
    <property type="term" value="F:thioredoxin peroxidase activity"/>
    <property type="evidence" value="ECO:0007669"/>
    <property type="project" value="TreeGrafter"/>
</dbReference>
<dbReference type="Proteomes" id="UP000770889">
    <property type="component" value="Unassembled WGS sequence"/>
</dbReference>
<keyword evidence="6" id="KW-0560">Oxidoreductase</keyword>
<dbReference type="PIRSF" id="PIRSF000239">
    <property type="entry name" value="AHPC"/>
    <property type="match status" value="1"/>
</dbReference>
<dbReference type="PROSITE" id="PS51352">
    <property type="entry name" value="THIOREDOXIN_2"/>
    <property type="match status" value="1"/>
</dbReference>
<comment type="subunit">
    <text evidence="2">Monomer.</text>
</comment>
<evidence type="ECO:0000256" key="13">
    <source>
        <dbReference type="PIRSR" id="PIRSR000239-1"/>
    </source>
</evidence>
<dbReference type="InterPro" id="IPR000866">
    <property type="entry name" value="AhpC/TSA"/>
</dbReference>
<dbReference type="InterPro" id="IPR024706">
    <property type="entry name" value="Peroxiredoxin_AhpC-typ"/>
</dbReference>
<name>A0A944QR53_9GAMM</name>
<evidence type="ECO:0000256" key="3">
    <source>
        <dbReference type="ARBA" id="ARBA00013017"/>
    </source>
</evidence>